<name>A0ABD3RXS7_9STRA</name>
<evidence type="ECO:0000313" key="15">
    <source>
        <dbReference type="EMBL" id="KAL3817043.1"/>
    </source>
</evidence>
<accession>A0ABD3RXS7</accession>
<feature type="region of interest" description="Disordered" evidence="13">
    <location>
        <begin position="429"/>
        <end position="471"/>
    </location>
</feature>
<dbReference type="Pfam" id="PF21743">
    <property type="entry name" value="PTM_DIR17_Tudor"/>
    <property type="match status" value="1"/>
</dbReference>
<evidence type="ECO:0000259" key="14">
    <source>
        <dbReference type="Pfam" id="PF21743"/>
    </source>
</evidence>
<dbReference type="Gene3D" id="3.30.420.40">
    <property type="match status" value="1"/>
</dbReference>
<dbReference type="GO" id="GO:0005524">
    <property type="term" value="F:ATP binding"/>
    <property type="evidence" value="ECO:0007669"/>
    <property type="project" value="UniProtKB-KW"/>
</dbReference>
<comment type="similarity">
    <text evidence="11">Belongs to the type III pantothenate kinase family.</text>
</comment>
<evidence type="ECO:0000256" key="8">
    <source>
        <dbReference type="ARBA" id="ARBA00022840"/>
    </source>
</evidence>
<keyword evidence="7" id="KW-0418">Kinase</keyword>
<proteinExistence type="inferred from homology"/>
<dbReference type="GO" id="GO:0005737">
    <property type="term" value="C:cytoplasm"/>
    <property type="evidence" value="ECO:0007669"/>
    <property type="project" value="UniProtKB-SubCell"/>
</dbReference>
<comment type="subunit">
    <text evidence="3">Homodimer.</text>
</comment>
<evidence type="ECO:0000256" key="2">
    <source>
        <dbReference type="ARBA" id="ARBA00004496"/>
    </source>
</evidence>
<dbReference type="Proteomes" id="UP001530377">
    <property type="component" value="Unassembled WGS sequence"/>
</dbReference>
<dbReference type="Pfam" id="PF03309">
    <property type="entry name" value="Pan_kinase"/>
    <property type="match status" value="1"/>
</dbReference>
<keyword evidence="10" id="KW-0173">Coenzyme A biosynthesis</keyword>
<evidence type="ECO:0000256" key="1">
    <source>
        <dbReference type="ARBA" id="ARBA00001958"/>
    </source>
</evidence>
<evidence type="ECO:0000256" key="9">
    <source>
        <dbReference type="ARBA" id="ARBA00022958"/>
    </source>
</evidence>
<evidence type="ECO:0000256" key="7">
    <source>
        <dbReference type="ARBA" id="ARBA00022777"/>
    </source>
</evidence>
<evidence type="ECO:0000256" key="11">
    <source>
        <dbReference type="ARBA" id="ARBA00038036"/>
    </source>
</evidence>
<protein>
    <recommendedName>
        <fullName evidence="12">Type III pantothenate kinase</fullName>
    </recommendedName>
</protein>
<evidence type="ECO:0000256" key="4">
    <source>
        <dbReference type="ARBA" id="ARBA00022490"/>
    </source>
</evidence>
<comment type="cofactor">
    <cofactor evidence="1">
        <name>K(+)</name>
        <dbReference type="ChEBI" id="CHEBI:29103"/>
    </cofactor>
</comment>
<evidence type="ECO:0000256" key="10">
    <source>
        <dbReference type="ARBA" id="ARBA00022993"/>
    </source>
</evidence>
<evidence type="ECO:0000256" key="5">
    <source>
        <dbReference type="ARBA" id="ARBA00022679"/>
    </source>
</evidence>
<keyword evidence="16" id="KW-1185">Reference proteome</keyword>
<dbReference type="GO" id="GO:0016301">
    <property type="term" value="F:kinase activity"/>
    <property type="evidence" value="ECO:0007669"/>
    <property type="project" value="UniProtKB-KW"/>
</dbReference>
<sequence>MTSQLNNTKWPEAAPLDGEELLITISCGNTHLNWATHLGFEDDFNPHIFWRTPLLKEEELEHEDPIAILSKNLPDEPHDYIFGKSRDASSENAEEQSKTRIAPKISVHVVSTNRAQEVLLARIWDAVPSRFFVMAGDDFFKKEEGRYDNMGTDRLATLTGAVHLHGHPALVFDGGTATTYSATDSDGKIMGGGIGPGIQSKLRSLRNDTDALPEISSEEVIAKVKEAQRNGKPLPTFARDTQEAMIVDNFQEFALKGRNVIEHWLEKAYKKSTPAVGANFNLNRRVLCTGGDGDILMQLLQPHHGGLIEHIQCDGGKSNKSSNPRYEVESSKHLIHYGVASVLSTQYRLRKSKRLPYMEYIGKRVAKHFEVEADDGDNIFRGKVAAIIEVEGEDPDFRINYDDGDSEDVAIDELLGMFKMYSKHGEKKSMKAVASKHTSNSQKKNDAAQYQDENKPTSHAAAQNASSDDKVETIRANSLNDKVAYIPSFPLKPNGRRPESKKPAAKKAKTGDDIAALVHSSNPHSFVRKRVSKDFDGKTYFGTIMGYDNSENPAFWHIEYDDGDEEDYSKKDLIQALKHYAIHGKYESDKNT</sequence>
<dbReference type="InterPro" id="IPR043129">
    <property type="entry name" value="ATPase_NBD"/>
</dbReference>
<evidence type="ECO:0000256" key="6">
    <source>
        <dbReference type="ARBA" id="ARBA00022741"/>
    </source>
</evidence>
<keyword evidence="4" id="KW-0963">Cytoplasm</keyword>
<keyword evidence="6" id="KW-0547">Nucleotide-binding</keyword>
<dbReference type="EMBL" id="JALLPB020000121">
    <property type="protein sequence ID" value="KAL3817043.1"/>
    <property type="molecule type" value="Genomic_DNA"/>
</dbReference>
<evidence type="ECO:0000256" key="13">
    <source>
        <dbReference type="SAM" id="MobiDB-lite"/>
    </source>
</evidence>
<organism evidence="15 16">
    <name type="scientific">Cyclostephanos tholiformis</name>
    <dbReference type="NCBI Taxonomy" id="382380"/>
    <lineage>
        <taxon>Eukaryota</taxon>
        <taxon>Sar</taxon>
        <taxon>Stramenopiles</taxon>
        <taxon>Ochrophyta</taxon>
        <taxon>Bacillariophyta</taxon>
        <taxon>Coscinodiscophyceae</taxon>
        <taxon>Thalassiosirophycidae</taxon>
        <taxon>Stephanodiscales</taxon>
        <taxon>Stephanodiscaceae</taxon>
        <taxon>Cyclostephanos</taxon>
    </lineage>
</organism>
<evidence type="ECO:0000256" key="3">
    <source>
        <dbReference type="ARBA" id="ARBA00011738"/>
    </source>
</evidence>
<keyword evidence="8" id="KW-0067">ATP-binding</keyword>
<keyword evidence="5" id="KW-0808">Transferase</keyword>
<dbReference type="PANTHER" id="PTHR34265:SF1">
    <property type="entry name" value="TYPE III PANTOTHENATE KINASE"/>
    <property type="match status" value="1"/>
</dbReference>
<dbReference type="CDD" id="cd20401">
    <property type="entry name" value="Tudor_AtPTM-like"/>
    <property type="match status" value="1"/>
</dbReference>
<comment type="caution">
    <text evidence="15">The sequence shown here is derived from an EMBL/GenBank/DDBJ whole genome shotgun (WGS) entry which is preliminary data.</text>
</comment>
<dbReference type="PANTHER" id="PTHR34265">
    <property type="entry name" value="TYPE III PANTOTHENATE KINASE"/>
    <property type="match status" value="1"/>
</dbReference>
<feature type="region of interest" description="Disordered" evidence="13">
    <location>
        <begin position="486"/>
        <end position="512"/>
    </location>
</feature>
<dbReference type="SUPFAM" id="SSF53067">
    <property type="entry name" value="Actin-like ATPase domain"/>
    <property type="match status" value="1"/>
</dbReference>
<keyword evidence="9" id="KW-0630">Potassium</keyword>
<evidence type="ECO:0000256" key="12">
    <source>
        <dbReference type="ARBA" id="ARBA00040883"/>
    </source>
</evidence>
<dbReference type="InterPro" id="IPR047365">
    <property type="entry name" value="Tudor_AtPTM-like"/>
</dbReference>
<dbReference type="HAMAP" id="MF_01274">
    <property type="entry name" value="Pantothen_kinase_3"/>
    <property type="match status" value="1"/>
</dbReference>
<dbReference type="InterPro" id="IPR004619">
    <property type="entry name" value="Type_III_PanK"/>
</dbReference>
<feature type="domain" description="PTM/DIR17-like Tudor" evidence="14">
    <location>
        <begin position="530"/>
        <end position="575"/>
    </location>
</feature>
<reference evidence="15 16" key="1">
    <citation type="submission" date="2024-10" db="EMBL/GenBank/DDBJ databases">
        <title>Updated reference genomes for cyclostephanoid diatoms.</title>
        <authorList>
            <person name="Roberts W.R."/>
            <person name="Alverson A.J."/>
        </authorList>
    </citation>
    <scope>NUCLEOTIDE SEQUENCE [LARGE SCALE GENOMIC DNA]</scope>
    <source>
        <strain evidence="15 16">AJA228-03</strain>
    </source>
</reference>
<gene>
    <name evidence="15" type="ORF">ACHAXA_002955</name>
</gene>
<evidence type="ECO:0000313" key="16">
    <source>
        <dbReference type="Proteomes" id="UP001530377"/>
    </source>
</evidence>
<dbReference type="NCBIfam" id="TIGR00671">
    <property type="entry name" value="baf"/>
    <property type="match status" value="1"/>
</dbReference>
<dbReference type="GO" id="GO:0015937">
    <property type="term" value="P:coenzyme A biosynthetic process"/>
    <property type="evidence" value="ECO:0007669"/>
    <property type="project" value="UniProtKB-KW"/>
</dbReference>
<dbReference type="AlphaFoldDB" id="A0ABD3RXS7"/>
<comment type="subcellular location">
    <subcellularLocation>
        <location evidence="2">Cytoplasm</location>
    </subcellularLocation>
</comment>